<evidence type="ECO:0000313" key="1">
    <source>
        <dbReference type="Proteomes" id="UP000095283"/>
    </source>
</evidence>
<reference evidence="2" key="1">
    <citation type="submission" date="2016-11" db="UniProtKB">
        <authorList>
            <consortium name="WormBaseParasite"/>
        </authorList>
    </citation>
    <scope>IDENTIFICATION</scope>
</reference>
<keyword evidence="1" id="KW-1185">Reference proteome</keyword>
<protein>
    <submittedName>
        <fullName evidence="2">Peptidase_M41 domain-containing protein</fullName>
    </submittedName>
</protein>
<proteinExistence type="predicted"/>
<accession>A0A1I7WCB2</accession>
<dbReference type="WBParaSite" id="Hba_02352">
    <property type="protein sequence ID" value="Hba_02352"/>
    <property type="gene ID" value="Hba_02352"/>
</dbReference>
<name>A0A1I7WCB2_HETBA</name>
<organism evidence="1 2">
    <name type="scientific">Heterorhabditis bacteriophora</name>
    <name type="common">Entomopathogenic nematode worm</name>
    <dbReference type="NCBI Taxonomy" id="37862"/>
    <lineage>
        <taxon>Eukaryota</taxon>
        <taxon>Metazoa</taxon>
        <taxon>Ecdysozoa</taxon>
        <taxon>Nematoda</taxon>
        <taxon>Chromadorea</taxon>
        <taxon>Rhabditida</taxon>
        <taxon>Rhabditina</taxon>
        <taxon>Rhabditomorpha</taxon>
        <taxon>Strongyloidea</taxon>
        <taxon>Heterorhabditidae</taxon>
        <taxon>Heterorhabditis</taxon>
    </lineage>
</organism>
<evidence type="ECO:0000313" key="2">
    <source>
        <dbReference type="WBParaSite" id="Hba_02352"/>
    </source>
</evidence>
<dbReference type="Proteomes" id="UP000095283">
    <property type="component" value="Unplaced"/>
</dbReference>
<dbReference type="AlphaFoldDB" id="A0A1I7WCB2"/>
<sequence>MDQLRIDTYGGETAGSGYNWVTEFTDEGMNLDAIRQVMVTAQETGIAMIRSCIKITQEELLRTRQDEQMLTEFIAESYEEEFNVV</sequence>